<evidence type="ECO:0000256" key="5">
    <source>
        <dbReference type="PROSITE-ProRule" id="PRU00169"/>
    </source>
</evidence>
<name>A0A1N6DC31_9SPHN</name>
<dbReference type="Pfam" id="PF00072">
    <property type="entry name" value="Response_reg"/>
    <property type="match status" value="1"/>
</dbReference>
<dbReference type="InterPro" id="IPR016032">
    <property type="entry name" value="Sig_transdc_resp-reg_C-effctor"/>
</dbReference>
<dbReference type="GO" id="GO:0003677">
    <property type="term" value="F:DNA binding"/>
    <property type="evidence" value="ECO:0007669"/>
    <property type="project" value="UniProtKB-KW"/>
</dbReference>
<dbReference type="SUPFAM" id="SSF46894">
    <property type="entry name" value="C-terminal effector domain of the bipartite response regulators"/>
    <property type="match status" value="1"/>
</dbReference>
<keyword evidence="3" id="KW-0238">DNA-binding</keyword>
<keyword evidence="1 5" id="KW-0597">Phosphoprotein</keyword>
<proteinExistence type="predicted"/>
<dbReference type="CDD" id="cd06170">
    <property type="entry name" value="LuxR_C_like"/>
    <property type="match status" value="1"/>
</dbReference>
<dbReference type="InterPro" id="IPR011006">
    <property type="entry name" value="CheY-like_superfamily"/>
</dbReference>
<dbReference type="STRING" id="1123272.SAMN02745824_1793"/>
<dbReference type="PANTHER" id="PTHR43214">
    <property type="entry name" value="TWO-COMPONENT RESPONSE REGULATOR"/>
    <property type="match status" value="1"/>
</dbReference>
<evidence type="ECO:0000256" key="1">
    <source>
        <dbReference type="ARBA" id="ARBA00022553"/>
    </source>
</evidence>
<accession>A0A1N6DC31</accession>
<dbReference type="PROSITE" id="PS00622">
    <property type="entry name" value="HTH_LUXR_1"/>
    <property type="match status" value="1"/>
</dbReference>
<dbReference type="InterPro" id="IPR039420">
    <property type="entry name" value="WalR-like"/>
</dbReference>
<dbReference type="SMART" id="SM00421">
    <property type="entry name" value="HTH_LUXR"/>
    <property type="match status" value="1"/>
</dbReference>
<gene>
    <name evidence="8" type="ORF">SAMN02745824_1793</name>
</gene>
<feature type="domain" description="Response regulatory" evidence="7">
    <location>
        <begin position="5"/>
        <end position="121"/>
    </location>
</feature>
<dbReference type="GO" id="GO:0000160">
    <property type="term" value="P:phosphorelay signal transduction system"/>
    <property type="evidence" value="ECO:0007669"/>
    <property type="project" value="InterPro"/>
</dbReference>
<evidence type="ECO:0000256" key="3">
    <source>
        <dbReference type="ARBA" id="ARBA00023125"/>
    </source>
</evidence>
<sequence>MSRYRAIIADDHAIVRNSLAGILAEIGDVEVVAEAENGIETIALVKQHTPDLLLLDAAMPLARGVQVYGEARRWSPETRIIVVTGFTSTAMLADWLAAGVDGLFLKSAQPEEMQKGFAQVLAGGKFVSEEVADKLAAAPKGEDLTDREREVLALIAAGHQNAAIGEKLFISPKTVEKHRASLMSKLGVNSVSGLLTYALREGLLDEHRQL</sequence>
<feature type="domain" description="HTH luxR-type" evidence="6">
    <location>
        <begin position="137"/>
        <end position="202"/>
    </location>
</feature>
<keyword evidence="2" id="KW-0805">Transcription regulation</keyword>
<dbReference type="Pfam" id="PF00196">
    <property type="entry name" value="GerE"/>
    <property type="match status" value="1"/>
</dbReference>
<evidence type="ECO:0000256" key="2">
    <source>
        <dbReference type="ARBA" id="ARBA00023015"/>
    </source>
</evidence>
<keyword evidence="9" id="KW-1185">Reference proteome</keyword>
<keyword evidence="4" id="KW-0804">Transcription</keyword>
<evidence type="ECO:0000259" key="7">
    <source>
        <dbReference type="PROSITE" id="PS50110"/>
    </source>
</evidence>
<dbReference type="InterPro" id="IPR000792">
    <property type="entry name" value="Tscrpt_reg_LuxR_C"/>
</dbReference>
<dbReference type="RefSeq" id="WP_074204665.1">
    <property type="nucleotide sequence ID" value="NZ_FSQW01000001.1"/>
</dbReference>
<evidence type="ECO:0000259" key="6">
    <source>
        <dbReference type="PROSITE" id="PS50043"/>
    </source>
</evidence>
<dbReference type="GO" id="GO:0006355">
    <property type="term" value="P:regulation of DNA-templated transcription"/>
    <property type="evidence" value="ECO:0007669"/>
    <property type="project" value="InterPro"/>
</dbReference>
<dbReference type="PROSITE" id="PS50110">
    <property type="entry name" value="RESPONSE_REGULATORY"/>
    <property type="match status" value="1"/>
</dbReference>
<evidence type="ECO:0000256" key="4">
    <source>
        <dbReference type="ARBA" id="ARBA00023163"/>
    </source>
</evidence>
<evidence type="ECO:0000313" key="9">
    <source>
        <dbReference type="Proteomes" id="UP000185192"/>
    </source>
</evidence>
<evidence type="ECO:0000313" key="8">
    <source>
        <dbReference type="EMBL" id="SIN68214.1"/>
    </source>
</evidence>
<dbReference type="CDD" id="cd17535">
    <property type="entry name" value="REC_NarL-like"/>
    <property type="match status" value="1"/>
</dbReference>
<dbReference type="PANTHER" id="PTHR43214:SF41">
    <property type="entry name" value="NITRATE_NITRITE RESPONSE REGULATOR PROTEIN NARP"/>
    <property type="match status" value="1"/>
</dbReference>
<dbReference type="SMART" id="SM00448">
    <property type="entry name" value="REC"/>
    <property type="match status" value="1"/>
</dbReference>
<dbReference type="PROSITE" id="PS50043">
    <property type="entry name" value="HTH_LUXR_2"/>
    <property type="match status" value="1"/>
</dbReference>
<feature type="modified residue" description="4-aspartylphosphate" evidence="5">
    <location>
        <position position="56"/>
    </location>
</feature>
<dbReference type="Proteomes" id="UP000185192">
    <property type="component" value="Unassembled WGS sequence"/>
</dbReference>
<dbReference type="InterPro" id="IPR001789">
    <property type="entry name" value="Sig_transdc_resp-reg_receiver"/>
</dbReference>
<dbReference type="OrthoDB" id="9782896at2"/>
<dbReference type="InterPro" id="IPR058245">
    <property type="entry name" value="NreC/VraR/RcsB-like_REC"/>
</dbReference>
<dbReference type="EMBL" id="FSQW01000001">
    <property type="protein sequence ID" value="SIN68214.1"/>
    <property type="molecule type" value="Genomic_DNA"/>
</dbReference>
<dbReference type="Gene3D" id="3.40.50.2300">
    <property type="match status" value="1"/>
</dbReference>
<protein>
    <submittedName>
        <fullName evidence="8">Two component transcriptional regulator, LuxR family</fullName>
    </submittedName>
</protein>
<dbReference type="SUPFAM" id="SSF52172">
    <property type="entry name" value="CheY-like"/>
    <property type="match status" value="1"/>
</dbReference>
<dbReference type="AlphaFoldDB" id="A0A1N6DC31"/>
<dbReference type="PRINTS" id="PR00038">
    <property type="entry name" value="HTHLUXR"/>
</dbReference>
<reference evidence="9" key="1">
    <citation type="submission" date="2016-11" db="EMBL/GenBank/DDBJ databases">
        <authorList>
            <person name="Varghese N."/>
            <person name="Submissions S."/>
        </authorList>
    </citation>
    <scope>NUCLEOTIDE SEQUENCE [LARGE SCALE GENOMIC DNA]</scope>
    <source>
        <strain evidence="9">DSM 22363</strain>
    </source>
</reference>
<organism evidence="8 9">
    <name type="scientific">Parasphingorhabdus marina DSM 22363</name>
    <dbReference type="NCBI Taxonomy" id="1123272"/>
    <lineage>
        <taxon>Bacteria</taxon>
        <taxon>Pseudomonadati</taxon>
        <taxon>Pseudomonadota</taxon>
        <taxon>Alphaproteobacteria</taxon>
        <taxon>Sphingomonadales</taxon>
        <taxon>Sphingomonadaceae</taxon>
        <taxon>Parasphingorhabdus</taxon>
    </lineage>
</organism>